<dbReference type="BioCyc" id="PMAR59922:G1G80-2175-MONOMER"/>
<dbReference type="SUPFAM" id="SSF53474">
    <property type="entry name" value="alpha/beta-Hydrolases"/>
    <property type="match status" value="1"/>
</dbReference>
<dbReference type="RefSeq" id="WP_011827066.1">
    <property type="nucleotide sequence ID" value="NC_008820.1"/>
</dbReference>
<evidence type="ECO:0000313" key="4">
    <source>
        <dbReference type="EMBL" id="ABM79217.1"/>
    </source>
</evidence>
<evidence type="ECO:0000256" key="2">
    <source>
        <dbReference type="ARBA" id="ARBA00022801"/>
    </source>
</evidence>
<gene>
    <name evidence="4" type="ordered locus">P9303_24861</name>
</gene>
<dbReference type="Gene3D" id="3.40.50.1820">
    <property type="entry name" value="alpha/beta hydrolase"/>
    <property type="match status" value="1"/>
</dbReference>
<proteinExistence type="inferred from homology"/>
<protein>
    <submittedName>
        <fullName evidence="4">Probable esterase</fullName>
    </submittedName>
</protein>
<dbReference type="KEGG" id="pmf:P9303_24861"/>
<feature type="domain" description="Phospholipase/carboxylesterase/thioesterase" evidence="3">
    <location>
        <begin position="17"/>
        <end position="195"/>
    </location>
</feature>
<dbReference type="PANTHER" id="PTHR10655">
    <property type="entry name" value="LYSOPHOSPHOLIPASE-RELATED"/>
    <property type="match status" value="1"/>
</dbReference>
<evidence type="ECO:0000259" key="3">
    <source>
        <dbReference type="Pfam" id="PF02230"/>
    </source>
</evidence>
<dbReference type="PANTHER" id="PTHR10655:SF17">
    <property type="entry name" value="LYSOPHOSPHOLIPASE-LIKE PROTEIN 1"/>
    <property type="match status" value="1"/>
</dbReference>
<organism evidence="4 5">
    <name type="scientific">Prochlorococcus marinus (strain MIT 9303)</name>
    <dbReference type="NCBI Taxonomy" id="59922"/>
    <lineage>
        <taxon>Bacteria</taxon>
        <taxon>Bacillati</taxon>
        <taxon>Cyanobacteriota</taxon>
        <taxon>Cyanophyceae</taxon>
        <taxon>Synechococcales</taxon>
        <taxon>Prochlorococcaceae</taxon>
        <taxon>Prochlorococcus</taxon>
    </lineage>
</organism>
<dbReference type="Proteomes" id="UP000002274">
    <property type="component" value="Chromosome"/>
</dbReference>
<name>A2CCK7_PROM3</name>
<evidence type="ECO:0000313" key="5">
    <source>
        <dbReference type="Proteomes" id="UP000002274"/>
    </source>
</evidence>
<comment type="similarity">
    <text evidence="1">Belongs to the AB hydrolase superfamily. AB hydrolase 2 family.</text>
</comment>
<dbReference type="AlphaFoldDB" id="A2CCK7"/>
<dbReference type="InterPro" id="IPR050565">
    <property type="entry name" value="LYPA1-2/EST-like"/>
</dbReference>
<dbReference type="EMBL" id="CP000554">
    <property type="protein sequence ID" value="ABM79217.1"/>
    <property type="molecule type" value="Genomic_DNA"/>
</dbReference>
<evidence type="ECO:0000256" key="1">
    <source>
        <dbReference type="ARBA" id="ARBA00006499"/>
    </source>
</evidence>
<dbReference type="STRING" id="59922.P9303_24861"/>
<dbReference type="Pfam" id="PF02230">
    <property type="entry name" value="Abhydrolase_2"/>
    <property type="match status" value="1"/>
</dbReference>
<dbReference type="InterPro" id="IPR003140">
    <property type="entry name" value="PLipase/COase/thioEstase"/>
</dbReference>
<reference evidence="4 5" key="1">
    <citation type="journal article" date="2007" name="PLoS Genet.">
        <title>Patterns and implications of gene gain and loss in the evolution of Prochlorococcus.</title>
        <authorList>
            <person name="Kettler G.C."/>
            <person name="Martiny A.C."/>
            <person name="Huang K."/>
            <person name="Zucker J."/>
            <person name="Coleman M.L."/>
            <person name="Rodrigue S."/>
            <person name="Chen F."/>
            <person name="Lapidus A."/>
            <person name="Ferriera S."/>
            <person name="Johnson J."/>
            <person name="Steglich C."/>
            <person name="Church G.M."/>
            <person name="Richardson P."/>
            <person name="Chisholm S.W."/>
        </authorList>
    </citation>
    <scope>NUCLEOTIDE SEQUENCE [LARGE SCALE GENOMIC DNA]</scope>
    <source>
        <strain evidence="4 5">MIT 9303</strain>
    </source>
</reference>
<dbReference type="InterPro" id="IPR029058">
    <property type="entry name" value="AB_hydrolase_fold"/>
</dbReference>
<sequence length="201" mass="21799">MSDNLLRDIPKGAYYRLVLLHGWGADADDLMPLGRELCQAIEPPVELVALRAQQRHPQGLGRQWYGLFPSDWAAVPDAISQLQARLKALETPEIPLQRTALLGFSQGGAMALASGCDLPLAGLIGCSAYPHPNWVAPSIRPAVLLLHGQQDDVVPYAASEQLLKSLKTSGLETALVSFEGGHCIPGELIPRIQQALISWFH</sequence>
<dbReference type="HOGENOM" id="CLU_049413_5_1_3"/>
<dbReference type="GO" id="GO:0016787">
    <property type="term" value="F:hydrolase activity"/>
    <property type="evidence" value="ECO:0007669"/>
    <property type="project" value="UniProtKB-KW"/>
</dbReference>
<keyword evidence="2" id="KW-0378">Hydrolase</keyword>
<accession>A2CCK7</accession>